<dbReference type="KEGG" id="mass:CR152_01650"/>
<dbReference type="PANTHER" id="PTHR46401">
    <property type="entry name" value="GLYCOSYLTRANSFERASE WBBK-RELATED"/>
    <property type="match status" value="1"/>
</dbReference>
<evidence type="ECO:0008006" key="4">
    <source>
        <dbReference type="Google" id="ProtNLM"/>
    </source>
</evidence>
<reference evidence="2" key="1">
    <citation type="submission" date="2017-10" db="EMBL/GenBank/DDBJ databases">
        <title>Massilia psychrophilum sp. nov., a novel purple-pigmented bacterium isolated from Tianshan glacier, Xinjiang Municipality, China.</title>
        <authorList>
            <person name="Wang H."/>
        </authorList>
    </citation>
    <scope>NUCLEOTIDE SEQUENCE [LARGE SCALE GENOMIC DNA]</scope>
    <source>
        <strain evidence="2">B2</strain>
    </source>
</reference>
<evidence type="ECO:0000313" key="2">
    <source>
        <dbReference type="EMBL" id="ATQ73353.1"/>
    </source>
</evidence>
<protein>
    <recommendedName>
        <fullName evidence="4">Glycosyl transferase family 1 domain-containing protein</fullName>
    </recommendedName>
</protein>
<dbReference type="CDD" id="cd03801">
    <property type="entry name" value="GT4_PimA-like"/>
    <property type="match status" value="1"/>
</dbReference>
<dbReference type="Pfam" id="PF13692">
    <property type="entry name" value="Glyco_trans_1_4"/>
    <property type="match status" value="1"/>
</dbReference>
<dbReference type="Gene3D" id="3.40.50.2000">
    <property type="entry name" value="Glycogen Phosphorylase B"/>
    <property type="match status" value="2"/>
</dbReference>
<dbReference type="OrthoDB" id="570545at2"/>
<dbReference type="PANTHER" id="PTHR46401:SF2">
    <property type="entry name" value="GLYCOSYLTRANSFERASE WBBK-RELATED"/>
    <property type="match status" value="1"/>
</dbReference>
<keyword evidence="1" id="KW-0808">Transferase</keyword>
<dbReference type="AlphaFoldDB" id="A0A2D2DEF8"/>
<proteinExistence type="predicted"/>
<accession>A0A2D2DEF8</accession>
<dbReference type="Proteomes" id="UP000229897">
    <property type="component" value="Chromosome"/>
</dbReference>
<dbReference type="GO" id="GO:0016757">
    <property type="term" value="F:glycosyltransferase activity"/>
    <property type="evidence" value="ECO:0007669"/>
    <property type="project" value="TreeGrafter"/>
</dbReference>
<keyword evidence="3" id="KW-1185">Reference proteome</keyword>
<dbReference type="SUPFAM" id="SSF53756">
    <property type="entry name" value="UDP-Glycosyltransferase/glycogen phosphorylase"/>
    <property type="match status" value="1"/>
</dbReference>
<gene>
    <name evidence="2" type="ORF">CR152_01650</name>
</gene>
<sequence>MKISVVHGICVRNDAISNAIADNIGWLIEAGHEVVLFAYACEHAAVPHRLVRDVTDILPDPHFQASDAVIFHFGIFYPLFDLIMLVPAHARRLVVFHNITPKQFVGAEHHATIDKSFAQMGNVMFADHVACDSASNLAVLRAAAVTTPASVLPLAVHGQAQPCAAKPGHADGVVRIVFIGRLVQSKGVADLLDAVARCLRADTTAQIALDLVANLGFSDPVLVDAVHSAAAEWPLVFGPRVTLRLHGDAPDELKQRLLVQGDVFVLPTYHEGFCVPIVEALSAGCRVVCYDNSNTPAIAGGFARLVPTGDIAALAQAIGDELALVRSPPWQADGFATFAAGAWGHAQTFAPARARHRLTTLVADLLNGALDN</sequence>
<evidence type="ECO:0000313" key="3">
    <source>
        <dbReference type="Proteomes" id="UP000229897"/>
    </source>
</evidence>
<organism evidence="2 3">
    <name type="scientific">Massilia violaceinigra</name>
    <dbReference type="NCBI Taxonomy" id="2045208"/>
    <lineage>
        <taxon>Bacteria</taxon>
        <taxon>Pseudomonadati</taxon>
        <taxon>Pseudomonadota</taxon>
        <taxon>Betaproteobacteria</taxon>
        <taxon>Burkholderiales</taxon>
        <taxon>Oxalobacteraceae</taxon>
        <taxon>Telluria group</taxon>
        <taxon>Massilia</taxon>
    </lineage>
</organism>
<evidence type="ECO:0000256" key="1">
    <source>
        <dbReference type="ARBA" id="ARBA00022679"/>
    </source>
</evidence>
<name>A0A2D2DEF8_9BURK</name>
<dbReference type="GO" id="GO:0009103">
    <property type="term" value="P:lipopolysaccharide biosynthetic process"/>
    <property type="evidence" value="ECO:0007669"/>
    <property type="project" value="TreeGrafter"/>
</dbReference>
<dbReference type="RefSeq" id="WP_099873206.1">
    <property type="nucleotide sequence ID" value="NZ_CP024608.1"/>
</dbReference>
<dbReference type="EMBL" id="CP024608">
    <property type="protein sequence ID" value="ATQ73353.1"/>
    <property type="molecule type" value="Genomic_DNA"/>
</dbReference>